<keyword evidence="2" id="KW-1185">Reference proteome</keyword>
<gene>
    <name evidence="1" type="ORF">ACFQGH_17105</name>
</gene>
<sequence length="330" mass="38539">MLDDQKIQREILKFLYQQWVENPRGQTNTGEVGKELEDIFENGYKYHLTRLNDNGYINTESLSARHQYVNISITGIEKLTQDGYETILVDDHRYAILRVLYEIDRQKGGAAHNHVGMDILQEEIEIDDETLKQNIWYLEEKRLVETGPGRMLSVQITARGRNRYEEHRNDNTQIPRTHTGARWTQHTIAQGDFEKANSVFRDFVELARDEVIIIDSYAKAGLYEMLEAVPGTVDVRVIGSDRQLNDEHREAYRTFARGRPGETELRFLEYNEWPFHGRYMIRDREDGYVWDHTFADSGSGHHTISEVRPVNLENTMADFDQAWGRGEVVE</sequence>
<name>A0ABD5V6I5_9EURY</name>
<proteinExistence type="predicted"/>
<evidence type="ECO:0000313" key="2">
    <source>
        <dbReference type="Proteomes" id="UP001596312"/>
    </source>
</evidence>
<comment type="caution">
    <text evidence="1">The sequence shown here is derived from an EMBL/GenBank/DDBJ whole genome shotgun (WGS) entry which is preliminary data.</text>
</comment>
<dbReference type="AlphaFoldDB" id="A0ABD5V6I5"/>
<dbReference type="RefSeq" id="WP_340605493.1">
    <property type="nucleotide sequence ID" value="NZ_JBBMXV010000006.1"/>
</dbReference>
<dbReference type="EMBL" id="JBHSXQ010000006">
    <property type="protein sequence ID" value="MFC6906913.1"/>
    <property type="molecule type" value="Genomic_DNA"/>
</dbReference>
<dbReference type="InterPro" id="IPR036388">
    <property type="entry name" value="WH-like_DNA-bd_sf"/>
</dbReference>
<accession>A0ABD5V6I5</accession>
<evidence type="ECO:0000313" key="1">
    <source>
        <dbReference type="EMBL" id="MFC6906913.1"/>
    </source>
</evidence>
<organism evidence="1 2">
    <name type="scientific">Halalkalicoccus tibetensis</name>
    <dbReference type="NCBI Taxonomy" id="175632"/>
    <lineage>
        <taxon>Archaea</taxon>
        <taxon>Methanobacteriati</taxon>
        <taxon>Methanobacteriota</taxon>
        <taxon>Stenosarchaea group</taxon>
        <taxon>Halobacteria</taxon>
        <taxon>Halobacteriales</taxon>
        <taxon>Halococcaceae</taxon>
        <taxon>Halalkalicoccus</taxon>
    </lineage>
</organism>
<dbReference type="Gene3D" id="1.10.10.10">
    <property type="entry name" value="Winged helix-like DNA-binding domain superfamily/Winged helix DNA-binding domain"/>
    <property type="match status" value="1"/>
</dbReference>
<dbReference type="Proteomes" id="UP001596312">
    <property type="component" value="Unassembled WGS sequence"/>
</dbReference>
<reference evidence="1 2" key="1">
    <citation type="journal article" date="2019" name="Int. J. Syst. Evol. Microbiol.">
        <title>The Global Catalogue of Microorganisms (GCM) 10K type strain sequencing project: providing services to taxonomists for standard genome sequencing and annotation.</title>
        <authorList>
            <consortium name="The Broad Institute Genomics Platform"/>
            <consortium name="The Broad Institute Genome Sequencing Center for Infectious Disease"/>
            <person name="Wu L."/>
            <person name="Ma J."/>
        </authorList>
    </citation>
    <scope>NUCLEOTIDE SEQUENCE [LARGE SCALE GENOMIC DNA]</scope>
    <source>
        <strain evidence="1 2">CGMCC 1.3240</strain>
    </source>
</reference>
<protein>
    <submittedName>
        <fullName evidence="1">Uncharacterized protein</fullName>
    </submittedName>
</protein>